<dbReference type="InterPro" id="IPR005122">
    <property type="entry name" value="Uracil-DNA_glycosylase-like"/>
</dbReference>
<evidence type="ECO:0000256" key="5">
    <source>
        <dbReference type="ARBA" id="ARBA00023004"/>
    </source>
</evidence>
<reference evidence="9 10" key="1">
    <citation type="submission" date="2019-11" db="EMBL/GenBank/DDBJ databases">
        <title>Isolation of a new High Light Tolerant Cyanobacteria.</title>
        <authorList>
            <person name="Dobson Z."/>
            <person name="Vaughn N."/>
            <person name="Vaughn M."/>
            <person name="Fromme P."/>
            <person name="Mazor Y."/>
        </authorList>
    </citation>
    <scope>NUCLEOTIDE SEQUENCE [LARGE SCALE GENOMIC DNA]</scope>
    <source>
        <strain evidence="9 10">0216</strain>
    </source>
</reference>
<dbReference type="InterPro" id="IPR036895">
    <property type="entry name" value="Uracil-DNA_glycosylase-like_sf"/>
</dbReference>
<dbReference type="SUPFAM" id="SSF52141">
    <property type="entry name" value="Uracil-DNA glycosylase-like"/>
    <property type="match status" value="1"/>
</dbReference>
<evidence type="ECO:0000259" key="8">
    <source>
        <dbReference type="Pfam" id="PF03167"/>
    </source>
</evidence>
<dbReference type="GO" id="GO:0006281">
    <property type="term" value="P:DNA repair"/>
    <property type="evidence" value="ECO:0007669"/>
    <property type="project" value="UniProtKB-KW"/>
</dbReference>
<accession>A0A844GXJ2</accession>
<keyword evidence="5" id="KW-0408">Iron</keyword>
<dbReference type="PANTHER" id="PTHR33693:SF1">
    <property type="entry name" value="TYPE-4 URACIL-DNA GLYCOSYLASE"/>
    <property type="match status" value="1"/>
</dbReference>
<keyword evidence="6" id="KW-0411">Iron-sulfur</keyword>
<evidence type="ECO:0000256" key="6">
    <source>
        <dbReference type="ARBA" id="ARBA00023014"/>
    </source>
</evidence>
<comment type="caution">
    <text evidence="9">The sequence shown here is derived from an EMBL/GenBank/DDBJ whole genome shotgun (WGS) entry which is preliminary data.</text>
</comment>
<organism evidence="9 10">
    <name type="scientific">Cyanobacterium aponinum 0216</name>
    <dbReference type="NCBI Taxonomy" id="2676140"/>
    <lineage>
        <taxon>Bacteria</taxon>
        <taxon>Bacillati</taxon>
        <taxon>Cyanobacteriota</taxon>
        <taxon>Cyanophyceae</taxon>
        <taxon>Oscillatoriophycideae</taxon>
        <taxon>Chroococcales</taxon>
        <taxon>Geminocystaceae</taxon>
        <taxon>Cyanobacterium</taxon>
    </lineage>
</organism>
<dbReference type="EMBL" id="WMIA01000014">
    <property type="protein sequence ID" value="MTF39549.1"/>
    <property type="molecule type" value="Genomic_DNA"/>
</dbReference>
<evidence type="ECO:0000256" key="4">
    <source>
        <dbReference type="ARBA" id="ARBA00022801"/>
    </source>
</evidence>
<dbReference type="AlphaFoldDB" id="A0A844GXJ2"/>
<keyword evidence="7" id="KW-0234">DNA repair</keyword>
<gene>
    <name evidence="9" type="ORF">GGC33_11515</name>
</gene>
<protein>
    <submittedName>
        <fullName evidence="9">Uracil-DNA glycosylase</fullName>
    </submittedName>
</protein>
<keyword evidence="2" id="KW-0479">Metal-binding</keyword>
<keyword evidence="4" id="KW-0378">Hydrolase</keyword>
<dbReference type="Gene3D" id="3.40.470.10">
    <property type="entry name" value="Uracil-DNA glycosylase-like domain"/>
    <property type="match status" value="1"/>
</dbReference>
<name>A0A844GXJ2_9CHRO</name>
<evidence type="ECO:0000256" key="1">
    <source>
        <dbReference type="ARBA" id="ARBA00022485"/>
    </source>
</evidence>
<proteinExistence type="predicted"/>
<keyword evidence="1" id="KW-0004">4Fe-4S</keyword>
<dbReference type="PANTHER" id="PTHR33693">
    <property type="entry name" value="TYPE-5 URACIL-DNA GLYCOSYLASE"/>
    <property type="match status" value="1"/>
</dbReference>
<evidence type="ECO:0000256" key="7">
    <source>
        <dbReference type="ARBA" id="ARBA00023204"/>
    </source>
</evidence>
<evidence type="ECO:0000313" key="9">
    <source>
        <dbReference type="EMBL" id="MTF39549.1"/>
    </source>
</evidence>
<keyword evidence="3" id="KW-0227">DNA damage</keyword>
<dbReference type="GO" id="GO:0046872">
    <property type="term" value="F:metal ion binding"/>
    <property type="evidence" value="ECO:0007669"/>
    <property type="project" value="UniProtKB-KW"/>
</dbReference>
<dbReference type="Pfam" id="PF03167">
    <property type="entry name" value="UDG"/>
    <property type="match status" value="1"/>
</dbReference>
<dbReference type="RefSeq" id="WP_155084101.1">
    <property type="nucleotide sequence ID" value="NZ_WMIA01000014.1"/>
</dbReference>
<evidence type="ECO:0000256" key="3">
    <source>
        <dbReference type="ARBA" id="ARBA00022763"/>
    </source>
</evidence>
<dbReference type="GO" id="GO:0051539">
    <property type="term" value="F:4 iron, 4 sulfur cluster binding"/>
    <property type="evidence" value="ECO:0007669"/>
    <property type="project" value="UniProtKB-KW"/>
</dbReference>
<evidence type="ECO:0000313" key="10">
    <source>
        <dbReference type="Proteomes" id="UP000437131"/>
    </source>
</evidence>
<dbReference type="InterPro" id="IPR051536">
    <property type="entry name" value="UDG_Type-4/5"/>
</dbReference>
<dbReference type="GO" id="GO:0097506">
    <property type="term" value="F:deaminated base DNA N-glycosylase activity"/>
    <property type="evidence" value="ECO:0007669"/>
    <property type="project" value="UniProtKB-ARBA"/>
</dbReference>
<evidence type="ECO:0000256" key="2">
    <source>
        <dbReference type="ARBA" id="ARBA00022723"/>
    </source>
</evidence>
<feature type="domain" description="Uracil-DNA glycosylase-like" evidence="8">
    <location>
        <begin position="41"/>
        <end position="224"/>
    </location>
</feature>
<dbReference type="Proteomes" id="UP000437131">
    <property type="component" value="Unassembled WGS sequence"/>
</dbReference>
<sequence>MQPIENLIDQIQKEAQREEFPIDIPVYKNCEKDPTKPILYYGNLKSNICFFGRDLGRDEVKAGQPLIGAAGQLVRQGFYKAIYQEELINEEKLASIKERLILTNTVPYKPPENKAYAMKVKKRFRPFIEQLLVIYWQGTQIITLGTEAFKWFEYYSNKDEFNAFWSKGDSRYESSLNVTISTIGDKGKTYQKNVTIYPLPHPSPLNQKYYNRFPSMLENTLSRLAF</sequence>